<sequence>MQLFCARTIGQRTYTSACVSSRAEDSRRCKHFSKVRVSLVGSTAAQQTVSANSPLRSMSLPAWFRFPLLQLDAACTSLWMLIISRAGPNKSGAWYKVDSRGLEANILHQNNLLLFAI</sequence>
<comment type="caution">
    <text evidence="1">The sequence shown here is derived from an EMBL/GenBank/DDBJ whole genome shotgun (WGS) entry which is preliminary data.</text>
</comment>
<dbReference type="EMBL" id="BGPR01000044">
    <property type="protein sequence ID" value="GBL85760.1"/>
    <property type="molecule type" value="Genomic_DNA"/>
</dbReference>
<name>A0A4Y2B0V4_ARAVE</name>
<protein>
    <submittedName>
        <fullName evidence="1">Uncharacterized protein</fullName>
    </submittedName>
</protein>
<accession>A0A4Y2B0V4</accession>
<dbReference type="AlphaFoldDB" id="A0A4Y2B0V4"/>
<evidence type="ECO:0000313" key="1">
    <source>
        <dbReference type="EMBL" id="GBL85760.1"/>
    </source>
</evidence>
<reference evidence="1 2" key="1">
    <citation type="journal article" date="2019" name="Sci. Rep.">
        <title>Orb-weaving spider Araneus ventricosus genome elucidates the spidroin gene catalogue.</title>
        <authorList>
            <person name="Kono N."/>
            <person name="Nakamura H."/>
            <person name="Ohtoshi R."/>
            <person name="Moran D.A.P."/>
            <person name="Shinohara A."/>
            <person name="Yoshida Y."/>
            <person name="Fujiwara M."/>
            <person name="Mori M."/>
            <person name="Tomita M."/>
            <person name="Arakawa K."/>
        </authorList>
    </citation>
    <scope>NUCLEOTIDE SEQUENCE [LARGE SCALE GENOMIC DNA]</scope>
</reference>
<evidence type="ECO:0000313" key="2">
    <source>
        <dbReference type="Proteomes" id="UP000499080"/>
    </source>
</evidence>
<gene>
    <name evidence="1" type="ORF">AVEN_193204_1</name>
</gene>
<organism evidence="1 2">
    <name type="scientific">Araneus ventricosus</name>
    <name type="common">Orbweaver spider</name>
    <name type="synonym">Epeira ventricosa</name>
    <dbReference type="NCBI Taxonomy" id="182803"/>
    <lineage>
        <taxon>Eukaryota</taxon>
        <taxon>Metazoa</taxon>
        <taxon>Ecdysozoa</taxon>
        <taxon>Arthropoda</taxon>
        <taxon>Chelicerata</taxon>
        <taxon>Arachnida</taxon>
        <taxon>Araneae</taxon>
        <taxon>Araneomorphae</taxon>
        <taxon>Entelegynae</taxon>
        <taxon>Araneoidea</taxon>
        <taxon>Araneidae</taxon>
        <taxon>Araneus</taxon>
    </lineage>
</organism>
<keyword evidence="2" id="KW-1185">Reference proteome</keyword>
<proteinExistence type="predicted"/>
<dbReference type="Proteomes" id="UP000499080">
    <property type="component" value="Unassembled WGS sequence"/>
</dbReference>